<dbReference type="InterPro" id="IPR000788">
    <property type="entry name" value="RNR_lg_C"/>
</dbReference>
<evidence type="ECO:0000256" key="9">
    <source>
        <dbReference type="RuleBase" id="RU003410"/>
    </source>
</evidence>
<evidence type="ECO:0000259" key="11">
    <source>
        <dbReference type="PROSITE" id="PS51161"/>
    </source>
</evidence>
<dbReference type="InterPro" id="IPR013509">
    <property type="entry name" value="RNR_lsu_N"/>
</dbReference>
<evidence type="ECO:0000256" key="8">
    <source>
        <dbReference type="PROSITE-ProRule" id="PRU00492"/>
    </source>
</evidence>
<dbReference type="SUPFAM" id="SSF48168">
    <property type="entry name" value="R1 subunit of ribonucleotide reductase, N-terminal domain"/>
    <property type="match status" value="1"/>
</dbReference>
<dbReference type="PRINTS" id="PR01183">
    <property type="entry name" value="RIBORDTASEM1"/>
</dbReference>
<reference evidence="12 13" key="1">
    <citation type="submission" date="2018-02" db="EMBL/GenBank/DDBJ databases">
        <title>Complete Genome Sequences of Erwinia amylovora Phages vB_EamP-S2 and vB_EamM-Bue1.</title>
        <authorList>
            <person name="Knecht L.E."/>
        </authorList>
    </citation>
    <scope>NUCLEOTIDE SEQUENCE [LARGE SCALE GENOMIC DNA]</scope>
</reference>
<dbReference type="NCBIfam" id="NF006578">
    <property type="entry name" value="PRK09103.1"/>
    <property type="match status" value="1"/>
</dbReference>
<dbReference type="EC" id="1.17.4.1" evidence="2 9"/>
<evidence type="ECO:0000256" key="3">
    <source>
        <dbReference type="ARBA" id="ARBA00022533"/>
    </source>
</evidence>
<comment type="catalytic activity">
    <reaction evidence="9">
        <text>a 2'-deoxyribonucleoside 5'-diphosphate + [thioredoxin]-disulfide + H2O = a ribonucleoside 5'-diphosphate + [thioredoxin]-dithiol</text>
        <dbReference type="Rhea" id="RHEA:23252"/>
        <dbReference type="Rhea" id="RHEA-COMP:10698"/>
        <dbReference type="Rhea" id="RHEA-COMP:10700"/>
        <dbReference type="ChEBI" id="CHEBI:15377"/>
        <dbReference type="ChEBI" id="CHEBI:29950"/>
        <dbReference type="ChEBI" id="CHEBI:50058"/>
        <dbReference type="ChEBI" id="CHEBI:57930"/>
        <dbReference type="ChEBI" id="CHEBI:73316"/>
        <dbReference type="EC" id="1.17.4.1"/>
    </reaction>
</comment>
<dbReference type="GeneID" id="55607862"/>
<keyword evidence="3" id="KW-0021">Allosteric enzyme</keyword>
<feature type="region of interest" description="Disordered" evidence="10">
    <location>
        <begin position="741"/>
        <end position="769"/>
    </location>
</feature>
<dbReference type="GO" id="GO:0005524">
    <property type="term" value="F:ATP binding"/>
    <property type="evidence" value="ECO:0007669"/>
    <property type="project" value="UniProtKB-UniRule"/>
</dbReference>
<dbReference type="SUPFAM" id="SSF51998">
    <property type="entry name" value="PFL-like glycyl radical enzymes"/>
    <property type="match status" value="1"/>
</dbReference>
<accession>A0A2P1JU79</accession>
<dbReference type="PANTHER" id="PTHR11573:SF6">
    <property type="entry name" value="RIBONUCLEOSIDE-DIPHOSPHATE REDUCTASE LARGE SUBUNIT"/>
    <property type="match status" value="1"/>
</dbReference>
<dbReference type="Proteomes" id="UP000242372">
    <property type="component" value="Segment"/>
</dbReference>
<proteinExistence type="inferred from homology"/>
<dbReference type="KEGG" id="vg:55607862"/>
<dbReference type="NCBIfam" id="TIGR02506">
    <property type="entry name" value="NrdE_NrdA"/>
    <property type="match status" value="1"/>
</dbReference>
<feature type="domain" description="ATP-cone" evidence="11">
    <location>
        <begin position="2"/>
        <end position="92"/>
    </location>
</feature>
<organism evidence="12 13">
    <name type="scientific">Erwinia phage vB_EamM-Bue1</name>
    <dbReference type="NCBI Taxonomy" id="2099338"/>
    <lineage>
        <taxon>Viruses</taxon>
        <taxon>Duplodnaviria</taxon>
        <taxon>Heunggongvirae</taxon>
        <taxon>Uroviricota</taxon>
        <taxon>Caudoviricetes</taxon>
        <taxon>Pantevenvirales</taxon>
        <taxon>Ackermannviridae</taxon>
        <taxon>Nezavisimistyvirus</taxon>
        <taxon>Nezavisimistyvirus bue1</taxon>
    </lineage>
</organism>
<evidence type="ECO:0000256" key="6">
    <source>
        <dbReference type="ARBA" id="ARBA00023002"/>
    </source>
</evidence>
<dbReference type="GO" id="GO:0009263">
    <property type="term" value="P:deoxyribonucleotide biosynthetic process"/>
    <property type="evidence" value="ECO:0007669"/>
    <property type="project" value="UniProtKB-KW"/>
</dbReference>
<dbReference type="GO" id="GO:0004748">
    <property type="term" value="F:ribonucleoside-diphosphate reductase activity, thioredoxin disulfide as acceptor"/>
    <property type="evidence" value="ECO:0007669"/>
    <property type="project" value="UniProtKB-EC"/>
</dbReference>
<dbReference type="UniPathway" id="UPA00326"/>
<keyword evidence="7 9" id="KW-0215">Deoxyribonucleotide synthesis</keyword>
<dbReference type="InterPro" id="IPR005144">
    <property type="entry name" value="ATP-cone_dom"/>
</dbReference>
<keyword evidence="4 8" id="KW-0547">Nucleotide-binding</keyword>
<dbReference type="InterPro" id="IPR013346">
    <property type="entry name" value="NrdE_NrdA_C"/>
</dbReference>
<keyword evidence="6 9" id="KW-0560">Oxidoreductase</keyword>
<dbReference type="InterPro" id="IPR008926">
    <property type="entry name" value="RNR_R1-su_N"/>
</dbReference>
<dbReference type="PROSITE" id="PS51161">
    <property type="entry name" value="ATP_CONE"/>
    <property type="match status" value="1"/>
</dbReference>
<evidence type="ECO:0000256" key="4">
    <source>
        <dbReference type="ARBA" id="ARBA00022741"/>
    </source>
</evidence>
<evidence type="ECO:0000256" key="5">
    <source>
        <dbReference type="ARBA" id="ARBA00022840"/>
    </source>
</evidence>
<keyword evidence="5 8" id="KW-0067">ATP-binding</keyword>
<evidence type="ECO:0000256" key="7">
    <source>
        <dbReference type="ARBA" id="ARBA00023116"/>
    </source>
</evidence>
<name>A0A2P1JU79_9CAUD</name>
<dbReference type="Pfam" id="PF03477">
    <property type="entry name" value="ATP-cone"/>
    <property type="match status" value="1"/>
</dbReference>
<sequence>MISIIKRSGLSVPFEVERIHTVLGRACDGLSGVSVSEIVDRSKIQFTDGMKSERIQEILIQAAVSLISVEKSNYQYVAARLKNYDLRKRVYGQYKPPHLIEIFKKNVADKKYDAEFLDIYSDSEFEELQQTINHKRDKNFTYAAMGQLVEKYLLRDRTKKGSYCETPQVMYMAIAMALFSRLEDKAERLDMIKKFYNYASTGKFSLPTPIMAGVRTRTRQFSSCVLIKCGDSLDSITATGTAIVKYVSKRAGIGVDFGAIRAVGSAIRDGEMTHTGTVPFIKKFVGDLKSCSQGGIRGGAATMYYPMWHFQFEDMIVLKNNRGLAENRERRTDYGVQINGVMWDRLLDGQSMYLFDPKDVGSDGSPFYESYFNNNELFKAEYEKAIQRAERGEIRFKKHSAEEVWQWFADQRSDTGRIYVAFVDNMNKYSPFVVDTVYQSNLCVEIALPTKPFENEDDMRGRIALCTLASLNMTGVEFDEMEDVCYVLVSALDMLLEYQDYPMKQAREAVLDYRPLGIGIVNLAHFLAKNFCSYGSPEGLRLIDEWMAHLHYHLVSASNRLAEKWGKCRLPTIHDEGKTTADLQPLASDILPTGQLPEGNAYGLDWDGLKARLKQFGIRNATLLAIAPTESSSQVLNATNGVEPPKGLWSIKGSKDGNFKQLVPDVELLGPVYDLKWDVRCADYLNTVVVCQRWVDQSISTNTHYDPNRFPGGKVPRSLIMQDMMDFYARGGKTLYYNTNRDTQEEEPEDEKADAGPITQKYENPEDDPSYCASCII</sequence>
<evidence type="ECO:0000256" key="1">
    <source>
        <dbReference type="ARBA" id="ARBA00010406"/>
    </source>
</evidence>
<evidence type="ECO:0000256" key="2">
    <source>
        <dbReference type="ARBA" id="ARBA00012274"/>
    </source>
</evidence>
<dbReference type="Pfam" id="PF02867">
    <property type="entry name" value="Ribonuc_red_lgC"/>
    <property type="match status" value="1"/>
</dbReference>
<evidence type="ECO:0000256" key="10">
    <source>
        <dbReference type="SAM" id="MobiDB-lite"/>
    </source>
</evidence>
<evidence type="ECO:0000313" key="13">
    <source>
        <dbReference type="Proteomes" id="UP000242372"/>
    </source>
</evidence>
<evidence type="ECO:0000313" key="12">
    <source>
        <dbReference type="EMBL" id="AVO22910.1"/>
    </source>
</evidence>
<dbReference type="PANTHER" id="PTHR11573">
    <property type="entry name" value="RIBONUCLEOSIDE-DIPHOSPHATE REDUCTASE LARGE CHAIN"/>
    <property type="match status" value="1"/>
</dbReference>
<comment type="similarity">
    <text evidence="1 9">Belongs to the ribonucleoside diphosphate reductase large chain family.</text>
</comment>
<keyword evidence="13" id="KW-1185">Reference proteome</keyword>
<dbReference type="PROSITE" id="PS00089">
    <property type="entry name" value="RIBORED_LARGE"/>
    <property type="match status" value="1"/>
</dbReference>
<protein>
    <recommendedName>
        <fullName evidence="2 9">Ribonucleoside-diphosphate reductase</fullName>
        <ecNumber evidence="2 9">1.17.4.1</ecNumber>
    </recommendedName>
</protein>
<dbReference type="Gene3D" id="3.20.70.20">
    <property type="match status" value="1"/>
</dbReference>
<dbReference type="RefSeq" id="YP_009837669.1">
    <property type="nucleotide sequence ID" value="NC_048702.1"/>
</dbReference>
<dbReference type="EMBL" id="MG973030">
    <property type="protein sequence ID" value="AVO22910.1"/>
    <property type="molecule type" value="Genomic_DNA"/>
</dbReference>
<comment type="function">
    <text evidence="9">Provides the precursors necessary for DNA synthesis. Catalyzes the biosynthesis of deoxyribonucleotides from the corresponding ribonucleotides.</text>
</comment>
<dbReference type="InterPro" id="IPR039718">
    <property type="entry name" value="Rrm1"/>
</dbReference>
<dbReference type="Pfam" id="PF00317">
    <property type="entry name" value="Ribonuc_red_lgN"/>
    <property type="match status" value="1"/>
</dbReference>